<sequence length="120" mass="13798">MQARDTEIQALNSIQRDLETQIGLAKQRASDVQTENEQISEENHTLTSQLQCAKQREIKLRPREETNWRRITELTQERDDLKLQLQSAKKTCAAAGSEKEQTSCSSRKLRMGRDALKSQL</sequence>
<evidence type="ECO:0000256" key="2">
    <source>
        <dbReference type="SAM" id="MobiDB-lite"/>
    </source>
</evidence>
<feature type="region of interest" description="Disordered" evidence="2">
    <location>
        <begin position="91"/>
        <end position="120"/>
    </location>
</feature>
<feature type="compositionally biased region" description="Basic and acidic residues" evidence="2">
    <location>
        <begin position="111"/>
        <end position="120"/>
    </location>
</feature>
<comment type="caution">
    <text evidence="3">The sequence shown here is derived from an EMBL/GenBank/DDBJ whole genome shotgun (WGS) entry which is preliminary data.</text>
</comment>
<protein>
    <submittedName>
        <fullName evidence="3">Uncharacterized protein</fullName>
    </submittedName>
</protein>
<gene>
    <name evidence="3" type="ORF">EVOR1521_LOCUS26759</name>
</gene>
<accession>A0AA36JDL9</accession>
<keyword evidence="1" id="KW-0175">Coiled coil</keyword>
<keyword evidence="4" id="KW-1185">Reference proteome</keyword>
<dbReference type="EMBL" id="CAUJNA010003533">
    <property type="protein sequence ID" value="CAJ1404283.1"/>
    <property type="molecule type" value="Genomic_DNA"/>
</dbReference>
<dbReference type="AlphaFoldDB" id="A0AA36JDL9"/>
<evidence type="ECO:0000313" key="3">
    <source>
        <dbReference type="EMBL" id="CAJ1404283.1"/>
    </source>
</evidence>
<reference evidence="3" key="1">
    <citation type="submission" date="2023-08" db="EMBL/GenBank/DDBJ databases">
        <authorList>
            <person name="Chen Y."/>
            <person name="Shah S."/>
            <person name="Dougan E. K."/>
            <person name="Thang M."/>
            <person name="Chan C."/>
        </authorList>
    </citation>
    <scope>NUCLEOTIDE SEQUENCE</scope>
</reference>
<evidence type="ECO:0000313" key="4">
    <source>
        <dbReference type="Proteomes" id="UP001178507"/>
    </source>
</evidence>
<dbReference type="Proteomes" id="UP001178507">
    <property type="component" value="Unassembled WGS sequence"/>
</dbReference>
<evidence type="ECO:0000256" key="1">
    <source>
        <dbReference type="SAM" id="Coils"/>
    </source>
</evidence>
<proteinExistence type="predicted"/>
<feature type="coiled-coil region" evidence="1">
    <location>
        <begin position="36"/>
        <end position="91"/>
    </location>
</feature>
<organism evidence="3 4">
    <name type="scientific">Effrenium voratum</name>
    <dbReference type="NCBI Taxonomy" id="2562239"/>
    <lineage>
        <taxon>Eukaryota</taxon>
        <taxon>Sar</taxon>
        <taxon>Alveolata</taxon>
        <taxon>Dinophyceae</taxon>
        <taxon>Suessiales</taxon>
        <taxon>Symbiodiniaceae</taxon>
        <taxon>Effrenium</taxon>
    </lineage>
</organism>
<name>A0AA36JDL9_9DINO</name>